<dbReference type="Pfam" id="PF02838">
    <property type="entry name" value="Glyco_hydro_20b"/>
    <property type="match status" value="1"/>
</dbReference>
<dbReference type="SUPFAM" id="SSF51445">
    <property type="entry name" value="(Trans)glycosidases"/>
    <property type="match status" value="1"/>
</dbReference>
<evidence type="ECO:0000256" key="3">
    <source>
        <dbReference type="ARBA" id="ARBA00023295"/>
    </source>
</evidence>
<dbReference type="Proteomes" id="UP000246303">
    <property type="component" value="Unassembled WGS sequence"/>
</dbReference>
<dbReference type="SUPFAM" id="SSF55545">
    <property type="entry name" value="beta-N-acetylhexosaminidase-like domain"/>
    <property type="match status" value="1"/>
</dbReference>
<feature type="domain" description="Beta-hexosaminidase bacterial type N-terminal" evidence="6">
    <location>
        <begin position="13"/>
        <end position="152"/>
    </location>
</feature>
<evidence type="ECO:0000256" key="4">
    <source>
        <dbReference type="PIRSR" id="PIRSR625705-1"/>
    </source>
</evidence>
<dbReference type="PANTHER" id="PTHR43678:SF1">
    <property type="entry name" value="BETA-N-ACETYLHEXOSAMINIDASE"/>
    <property type="match status" value="1"/>
</dbReference>
<protein>
    <submittedName>
        <fullName evidence="7">Uncharacterized protein</fullName>
    </submittedName>
</protein>
<proteinExistence type="inferred from homology"/>
<dbReference type="InterPro" id="IPR015883">
    <property type="entry name" value="Glyco_hydro_20_cat"/>
</dbReference>
<dbReference type="Pfam" id="PF00728">
    <property type="entry name" value="Glyco_hydro_20"/>
    <property type="match status" value="1"/>
</dbReference>
<feature type="domain" description="Glycoside hydrolase family 20 catalytic" evidence="5">
    <location>
        <begin position="155"/>
        <end position="474"/>
    </location>
</feature>
<gene>
    <name evidence="7" type="ORF">CVS29_02770</name>
</gene>
<organism evidence="7 8">
    <name type="scientific">Arthrobacter psychrochitiniphilus</name>
    <dbReference type="NCBI Taxonomy" id="291045"/>
    <lineage>
        <taxon>Bacteria</taxon>
        <taxon>Bacillati</taxon>
        <taxon>Actinomycetota</taxon>
        <taxon>Actinomycetes</taxon>
        <taxon>Micrococcales</taxon>
        <taxon>Micrococcaceae</taxon>
        <taxon>Arthrobacter</taxon>
    </lineage>
</organism>
<dbReference type="EMBL" id="QHLZ01000001">
    <property type="protein sequence ID" value="PXA69485.1"/>
    <property type="molecule type" value="Genomic_DNA"/>
</dbReference>
<evidence type="ECO:0000259" key="6">
    <source>
        <dbReference type="Pfam" id="PF02838"/>
    </source>
</evidence>
<evidence type="ECO:0000256" key="2">
    <source>
        <dbReference type="ARBA" id="ARBA00022801"/>
    </source>
</evidence>
<reference evidence="7 8" key="1">
    <citation type="submission" date="2018-05" db="EMBL/GenBank/DDBJ databases">
        <title>Genetic diversity of glacier-inhabiting Cryobacterium bacteria in China and description of Cryobacterium mengkeensis sp. nov. and Arthrobacter glacialis sp. nov.</title>
        <authorList>
            <person name="Liu Q."/>
            <person name="Xin Y.-H."/>
        </authorList>
    </citation>
    <scope>NUCLEOTIDE SEQUENCE [LARGE SCALE GENOMIC DNA]</scope>
    <source>
        <strain evidence="7 8">GP3</strain>
    </source>
</reference>
<dbReference type="GO" id="GO:0005975">
    <property type="term" value="P:carbohydrate metabolic process"/>
    <property type="evidence" value="ECO:0007669"/>
    <property type="project" value="InterPro"/>
</dbReference>
<dbReference type="PANTHER" id="PTHR43678">
    <property type="entry name" value="PUTATIVE (AFU_ORTHOLOGUE AFUA_2G00640)-RELATED"/>
    <property type="match status" value="1"/>
</dbReference>
<keyword evidence="3" id="KW-0326">Glycosidase</keyword>
<dbReference type="AlphaFoldDB" id="A0A2V3DX98"/>
<dbReference type="CDD" id="cd06564">
    <property type="entry name" value="GH20_DspB_LnbB-like"/>
    <property type="match status" value="1"/>
</dbReference>
<dbReference type="GO" id="GO:0004563">
    <property type="term" value="F:beta-N-acetylhexosaminidase activity"/>
    <property type="evidence" value="ECO:0007669"/>
    <property type="project" value="InterPro"/>
</dbReference>
<evidence type="ECO:0000256" key="1">
    <source>
        <dbReference type="ARBA" id="ARBA00006285"/>
    </source>
</evidence>
<dbReference type="InterPro" id="IPR015882">
    <property type="entry name" value="HEX_bac_N"/>
</dbReference>
<dbReference type="InterPro" id="IPR017853">
    <property type="entry name" value="GH"/>
</dbReference>
<dbReference type="PRINTS" id="PR00738">
    <property type="entry name" value="GLHYDRLASE20"/>
</dbReference>
<dbReference type="Gene3D" id="3.30.379.10">
    <property type="entry name" value="Chitobiase/beta-hexosaminidase domain 2-like"/>
    <property type="match status" value="1"/>
</dbReference>
<evidence type="ECO:0000259" key="5">
    <source>
        <dbReference type="Pfam" id="PF00728"/>
    </source>
</evidence>
<keyword evidence="8" id="KW-1185">Reference proteome</keyword>
<keyword evidence="2" id="KW-0378">Hydrolase</keyword>
<dbReference type="OrthoDB" id="5480482at2"/>
<dbReference type="InterPro" id="IPR029018">
    <property type="entry name" value="Hex-like_dom2"/>
</dbReference>
<comment type="similarity">
    <text evidence="1">Belongs to the glycosyl hydrolase 20 family.</text>
</comment>
<feature type="active site" description="Proton donor" evidence="4">
    <location>
        <position position="314"/>
    </location>
</feature>
<comment type="caution">
    <text evidence="7">The sequence shown here is derived from an EMBL/GenBank/DDBJ whole genome shotgun (WGS) entry which is preliminary data.</text>
</comment>
<evidence type="ECO:0000313" key="7">
    <source>
        <dbReference type="EMBL" id="PXA69485.1"/>
    </source>
</evidence>
<dbReference type="InterPro" id="IPR025705">
    <property type="entry name" value="Beta_hexosaminidase_sua/sub"/>
</dbReference>
<dbReference type="Gene3D" id="3.20.20.80">
    <property type="entry name" value="Glycosidases"/>
    <property type="match status" value="1"/>
</dbReference>
<dbReference type="InterPro" id="IPR052764">
    <property type="entry name" value="GH20_Enzymes"/>
</dbReference>
<accession>A0A2V3DX98</accession>
<dbReference type="RefSeq" id="WP_110104770.1">
    <property type="nucleotide sequence ID" value="NZ_JACBZZ010000001.1"/>
</dbReference>
<evidence type="ECO:0000313" key="8">
    <source>
        <dbReference type="Proteomes" id="UP000246303"/>
    </source>
</evidence>
<name>A0A2V3DX98_9MICC</name>
<sequence length="502" mass="55157">MNETAAPSTHGPVVVPALQRWSAGDGTVTVADGCQVHWNHDSLAELAHQLVEEVAEVAGISATVSGQNTAGQAGPGALGELGAGVNIVLSLNPAVDFGTDHATADQEGYVLRVGNGVVLEARTLTGIFWGTRSLLQMLLASRELPCGTAVDWPNYPVRGFMLDVGRRFSQTAFLSDMVRYMGWFKLNTFMVHLNDNEIAKDTKRSWDVAQAAFRLESENPQFAGLAATDGSYTRAQWDALEDLAAAHHVNLIPEIDVPAHARSLIKWKPELGLNGGDSDMLDLSRPEATELVKELFSEFVPWFRSPVVHFGADEYAKDHEPEYRQFFNGISAHLRSLGKAPMAWGSLSTMANGAGHPESGYSREVTICSWNNDWYSGQAAVADGYNIINTNDDLLYIVPFADYYHGGALDGQLLFDTWEPHVFGEGKNLYPQHPQLLGAASALWNDLVLKDYDEHVMHAMMEPAFGLLAQKMWRGVVPGMDYDTFMTRSSAVSRWPGREFLK</sequence>